<sequence length="190" mass="20432">MAPTHHSHRNTGTGVDGPISAQQSRQSLAVNVVSFGELEVTFSSAPLSPPASCEQVVHSSDNGSSNHSNSSLISWPTLPKSTKAPPKSPSYDSLKILLDGSVCVSQGTGCHQLLIRIIVIRMVDSLEDLDCIHMVQIQIGEAISVHNPVEIEIRIRNPTEIGEYTTAESSSEAIDEHGWVPVMLIVGFNK</sequence>
<evidence type="ECO:0000256" key="1">
    <source>
        <dbReference type="SAM" id="MobiDB-lite"/>
    </source>
</evidence>
<dbReference type="Proteomes" id="UP000823775">
    <property type="component" value="Unassembled WGS sequence"/>
</dbReference>
<feature type="non-terminal residue" evidence="2">
    <location>
        <position position="190"/>
    </location>
</feature>
<reference evidence="2 3" key="1">
    <citation type="journal article" date="2021" name="BMC Genomics">
        <title>Datura genome reveals duplications of psychoactive alkaloid biosynthetic genes and high mutation rate following tissue culture.</title>
        <authorList>
            <person name="Rajewski A."/>
            <person name="Carter-House D."/>
            <person name="Stajich J."/>
            <person name="Litt A."/>
        </authorList>
    </citation>
    <scope>NUCLEOTIDE SEQUENCE [LARGE SCALE GENOMIC DNA]</scope>
    <source>
        <strain evidence="2">AR-01</strain>
    </source>
</reference>
<dbReference type="EMBL" id="JACEIK010040403">
    <property type="protein sequence ID" value="MCE5166972.1"/>
    <property type="molecule type" value="Genomic_DNA"/>
</dbReference>
<keyword evidence="3" id="KW-1185">Reference proteome</keyword>
<protein>
    <submittedName>
        <fullName evidence="2">Uncharacterized protein</fullName>
    </submittedName>
</protein>
<name>A0ABS8Y972_DATST</name>
<comment type="caution">
    <text evidence="2">The sequence shown here is derived from an EMBL/GenBank/DDBJ whole genome shotgun (WGS) entry which is preliminary data.</text>
</comment>
<accession>A0ABS8Y972</accession>
<feature type="region of interest" description="Disordered" evidence="1">
    <location>
        <begin position="45"/>
        <end position="86"/>
    </location>
</feature>
<proteinExistence type="predicted"/>
<gene>
    <name evidence="2" type="ORF">HAX54_031878</name>
</gene>
<evidence type="ECO:0000313" key="3">
    <source>
        <dbReference type="Proteomes" id="UP000823775"/>
    </source>
</evidence>
<feature type="region of interest" description="Disordered" evidence="1">
    <location>
        <begin position="1"/>
        <end position="22"/>
    </location>
</feature>
<feature type="compositionally biased region" description="Low complexity" evidence="1">
    <location>
        <begin position="59"/>
        <end position="85"/>
    </location>
</feature>
<evidence type="ECO:0000313" key="2">
    <source>
        <dbReference type="EMBL" id="MCE5166972.1"/>
    </source>
</evidence>
<organism evidence="2 3">
    <name type="scientific">Datura stramonium</name>
    <name type="common">Jimsonweed</name>
    <name type="synonym">Common thornapple</name>
    <dbReference type="NCBI Taxonomy" id="4076"/>
    <lineage>
        <taxon>Eukaryota</taxon>
        <taxon>Viridiplantae</taxon>
        <taxon>Streptophyta</taxon>
        <taxon>Embryophyta</taxon>
        <taxon>Tracheophyta</taxon>
        <taxon>Spermatophyta</taxon>
        <taxon>Magnoliopsida</taxon>
        <taxon>eudicotyledons</taxon>
        <taxon>Gunneridae</taxon>
        <taxon>Pentapetalae</taxon>
        <taxon>asterids</taxon>
        <taxon>lamiids</taxon>
        <taxon>Solanales</taxon>
        <taxon>Solanaceae</taxon>
        <taxon>Solanoideae</taxon>
        <taxon>Datureae</taxon>
        <taxon>Datura</taxon>
    </lineage>
</organism>